<sequence>MELDSFLVYDMNRSRLDLGYVESRAEIVNGDVVRRNDVRELQKLVQMALSWEWNYYYHN</sequence>
<name>A0AA88EBP7_FICCA</name>
<evidence type="ECO:0000313" key="2">
    <source>
        <dbReference type="Proteomes" id="UP001187192"/>
    </source>
</evidence>
<reference evidence="1" key="1">
    <citation type="submission" date="2023-07" db="EMBL/GenBank/DDBJ databases">
        <title>draft genome sequence of fig (Ficus carica).</title>
        <authorList>
            <person name="Takahashi T."/>
            <person name="Nishimura K."/>
        </authorList>
    </citation>
    <scope>NUCLEOTIDE SEQUENCE</scope>
</reference>
<proteinExistence type="predicted"/>
<organism evidence="1 2">
    <name type="scientific">Ficus carica</name>
    <name type="common">Common fig</name>
    <dbReference type="NCBI Taxonomy" id="3494"/>
    <lineage>
        <taxon>Eukaryota</taxon>
        <taxon>Viridiplantae</taxon>
        <taxon>Streptophyta</taxon>
        <taxon>Embryophyta</taxon>
        <taxon>Tracheophyta</taxon>
        <taxon>Spermatophyta</taxon>
        <taxon>Magnoliopsida</taxon>
        <taxon>eudicotyledons</taxon>
        <taxon>Gunneridae</taxon>
        <taxon>Pentapetalae</taxon>
        <taxon>rosids</taxon>
        <taxon>fabids</taxon>
        <taxon>Rosales</taxon>
        <taxon>Moraceae</taxon>
        <taxon>Ficeae</taxon>
        <taxon>Ficus</taxon>
    </lineage>
</organism>
<protein>
    <submittedName>
        <fullName evidence="1">Uncharacterized protein</fullName>
    </submittedName>
</protein>
<dbReference type="EMBL" id="BTGU01015263">
    <property type="protein sequence ID" value="GMN71576.1"/>
    <property type="molecule type" value="Genomic_DNA"/>
</dbReference>
<keyword evidence="2" id="KW-1185">Reference proteome</keyword>
<dbReference type="Proteomes" id="UP001187192">
    <property type="component" value="Unassembled WGS sequence"/>
</dbReference>
<accession>A0AA88EBP7</accession>
<evidence type="ECO:0000313" key="1">
    <source>
        <dbReference type="EMBL" id="GMN71576.1"/>
    </source>
</evidence>
<comment type="caution">
    <text evidence="1">The sequence shown here is derived from an EMBL/GenBank/DDBJ whole genome shotgun (WGS) entry which is preliminary data.</text>
</comment>
<dbReference type="AlphaFoldDB" id="A0AA88EBP7"/>
<gene>
    <name evidence="1" type="ORF">TIFTF001_054615</name>
</gene>